<protein>
    <submittedName>
        <fullName evidence="3">Extracellular solute-binding protein</fullName>
    </submittedName>
</protein>
<dbReference type="AlphaFoldDB" id="A0A318KDB9"/>
<comment type="caution">
    <text evidence="3">The sequence shown here is derived from an EMBL/GenBank/DDBJ whole genome shotgun (WGS) entry which is preliminary data.</text>
</comment>
<dbReference type="GO" id="GO:0000166">
    <property type="term" value="F:nucleotide binding"/>
    <property type="evidence" value="ECO:0007669"/>
    <property type="project" value="UniProtKB-KW"/>
</dbReference>
<evidence type="ECO:0000256" key="1">
    <source>
        <dbReference type="RuleBase" id="RU362119"/>
    </source>
</evidence>
<accession>A0A318KDB9</accession>
<dbReference type="Proteomes" id="UP000247612">
    <property type="component" value="Unassembled WGS sequence"/>
</dbReference>
<dbReference type="STRING" id="1034346.GCA_000313565_01884"/>
<organism evidence="3 4">
    <name type="scientific">Dielma fastidiosa</name>
    <dbReference type="NCBI Taxonomy" id="1034346"/>
    <lineage>
        <taxon>Bacteria</taxon>
        <taxon>Bacillati</taxon>
        <taxon>Bacillota</taxon>
        <taxon>Erysipelotrichia</taxon>
        <taxon>Erysipelotrichales</taxon>
        <taxon>Erysipelotrichaceae</taxon>
        <taxon>Dielma</taxon>
    </lineage>
</organism>
<dbReference type="EMBL" id="QJKH01000019">
    <property type="protein sequence ID" value="PXX75219.1"/>
    <property type="molecule type" value="Genomic_DNA"/>
</dbReference>
<feature type="domain" description="5'-Nucleotidase C-terminal" evidence="2">
    <location>
        <begin position="445"/>
        <end position="585"/>
    </location>
</feature>
<gene>
    <name evidence="3" type="ORF">DES51_11935</name>
</gene>
<keyword evidence="1" id="KW-0547">Nucleotide-binding</keyword>
<dbReference type="OrthoDB" id="9800780at2"/>
<dbReference type="InterPro" id="IPR008334">
    <property type="entry name" value="5'-Nucleotdase_C"/>
</dbReference>
<dbReference type="SUPFAM" id="SSF53850">
    <property type="entry name" value="Periplasmic binding protein-like II"/>
    <property type="match status" value="1"/>
</dbReference>
<dbReference type="PROSITE" id="PS51257">
    <property type="entry name" value="PROKAR_LIPOPROTEIN"/>
    <property type="match status" value="1"/>
</dbReference>
<dbReference type="Gene3D" id="3.40.190.10">
    <property type="entry name" value="Periplasmic binding protein-like II"/>
    <property type="match status" value="2"/>
</dbReference>
<proteinExistence type="inferred from homology"/>
<evidence type="ECO:0000259" key="2">
    <source>
        <dbReference type="Pfam" id="PF02872"/>
    </source>
</evidence>
<evidence type="ECO:0000313" key="3">
    <source>
        <dbReference type="EMBL" id="PXX75219.1"/>
    </source>
</evidence>
<dbReference type="GO" id="GO:0009166">
    <property type="term" value="P:nucleotide catabolic process"/>
    <property type="evidence" value="ECO:0007669"/>
    <property type="project" value="InterPro"/>
</dbReference>
<dbReference type="Pfam" id="PF02872">
    <property type="entry name" value="5_nucleotid_C"/>
    <property type="match status" value="1"/>
</dbReference>
<dbReference type="InterPro" id="IPR036907">
    <property type="entry name" value="5'-Nucleotdase_C_sf"/>
</dbReference>
<dbReference type="PANTHER" id="PTHR11575:SF24">
    <property type="entry name" value="5'-NUCLEOTIDASE"/>
    <property type="match status" value="1"/>
</dbReference>
<keyword evidence="4" id="KW-1185">Reference proteome</keyword>
<name>A0A318KDB9_9FIRM</name>
<dbReference type="PRINTS" id="PR01607">
    <property type="entry name" value="APYRASEFAMLY"/>
</dbReference>
<dbReference type="SUPFAM" id="SSF55816">
    <property type="entry name" value="5'-nucleotidase (syn. UDP-sugar hydrolase), C-terminal domain"/>
    <property type="match status" value="1"/>
</dbReference>
<dbReference type="RefSeq" id="WP_022938189.1">
    <property type="nucleotide sequence ID" value="NZ_CABKRQ010000005.1"/>
</dbReference>
<keyword evidence="1" id="KW-0378">Hydrolase</keyword>
<dbReference type="PANTHER" id="PTHR11575">
    <property type="entry name" value="5'-NUCLEOTIDASE-RELATED"/>
    <property type="match status" value="1"/>
</dbReference>
<dbReference type="InterPro" id="IPR006179">
    <property type="entry name" value="5_nucleotidase/apyrase"/>
</dbReference>
<dbReference type="GO" id="GO:0016787">
    <property type="term" value="F:hydrolase activity"/>
    <property type="evidence" value="ECO:0007669"/>
    <property type="project" value="UniProtKB-KW"/>
</dbReference>
<comment type="similarity">
    <text evidence="1">Belongs to the 5'-nucleotidase family.</text>
</comment>
<evidence type="ECO:0000313" key="4">
    <source>
        <dbReference type="Proteomes" id="UP000247612"/>
    </source>
</evidence>
<dbReference type="Gene3D" id="3.90.780.10">
    <property type="entry name" value="5'-Nucleotidase, C-terminal domain"/>
    <property type="match status" value="1"/>
</dbReference>
<sequence length="649" mass="72121">MRESNRYRCLKGLAVLLCFCLVGGCQQKTVEKSDKIVITVLYTNKFPQLEELVESTYSDIDLQCEITPYTSELSRRLENGYGPDLVLSKEAYTDDNSQYLIDISDLSASAAYDGTIMKGLRVEGKNYQLPLPGQYYGYIINETLFEQAGIELPNSNQSLIEALVQLKQQGYGLGDDDKNIAIQSDYNTYFGLFLIGGEVPDFLGTVEGVQWLSDYKEKNSRLTGVWDNVFDLTDELVASGVLDAAPLSKQRNSILTHERMASGNLAAVFGDSSLFAQCVSENQIAFEEGKAMQYSYRMLPLMSDEGNESWILYAPSSYVGINASISEEKQEACKRILALISTQEGQDAIIKDLQMGASSLRGYVANETSVPNGVETFIDSGYVYNLNFPERVVQYLGSTAQQRMAGRLTNEELLQAVDQYYLEGSQAMADNLSVLTVMKQDLLFQNFNVRRTETELGNFLADCIASVAAAPIAVVNGGNIRSSLYIGDVYCEDLEALFPFENEVIVIEASGQTIWDMLENCVTYSDDEFPNGRFLQISGLHYVFDSSKPRGSRMVSVSLPDGTPIDLKANYQLAVNNYMAGAVGYFEGNGDGYTMLNIYDENTPKGDVTLIKESGMSYREMVKQYSRDHPEQEKIIELEGRIVDLANAD</sequence>
<reference evidence="3 4" key="1">
    <citation type="submission" date="2018-05" db="EMBL/GenBank/DDBJ databases">
        <title>Genomic Encyclopedia of Type Strains, Phase IV (KMG-IV): sequencing the most valuable type-strain genomes for metagenomic binning, comparative biology and taxonomic classification.</title>
        <authorList>
            <person name="Goeker M."/>
        </authorList>
    </citation>
    <scope>NUCLEOTIDE SEQUENCE [LARGE SCALE GENOMIC DNA]</scope>
    <source>
        <strain evidence="3 4">JC118</strain>
    </source>
</reference>